<dbReference type="InterPro" id="IPR016036">
    <property type="entry name" value="Malonyl_transacylase_ACP-bd"/>
</dbReference>
<dbReference type="SUPFAM" id="SSF53901">
    <property type="entry name" value="Thiolase-like"/>
    <property type="match status" value="1"/>
</dbReference>
<reference evidence="10 11" key="1">
    <citation type="journal article" date="2019" name="Emerg. Microbes Infect.">
        <title>Comprehensive subspecies identification of 175 nontuberculous mycobacteria species based on 7547 genomic profiles.</title>
        <authorList>
            <person name="Matsumoto Y."/>
            <person name="Kinjo T."/>
            <person name="Motooka D."/>
            <person name="Nabeya D."/>
            <person name="Jung N."/>
            <person name="Uechi K."/>
            <person name="Horii T."/>
            <person name="Iida T."/>
            <person name="Fujita J."/>
            <person name="Nakamura S."/>
        </authorList>
    </citation>
    <scope>NUCLEOTIDE SEQUENCE [LARGE SCALE GENOMIC DNA]</scope>
    <source>
        <strain evidence="10 11">JCM 17783</strain>
    </source>
</reference>
<evidence type="ECO:0000259" key="9">
    <source>
        <dbReference type="PROSITE" id="PS52004"/>
    </source>
</evidence>
<dbReference type="InterPro" id="IPR014031">
    <property type="entry name" value="Ketoacyl_synth_C"/>
</dbReference>
<evidence type="ECO:0000313" key="10">
    <source>
        <dbReference type="EMBL" id="BBY20821.1"/>
    </source>
</evidence>
<evidence type="ECO:0000313" key="11">
    <source>
        <dbReference type="Proteomes" id="UP000467130"/>
    </source>
</evidence>
<dbReference type="PANTHER" id="PTHR43775:SF51">
    <property type="entry name" value="INACTIVE PHENOLPHTHIOCEROL SYNTHESIS POLYKETIDE SYNTHASE TYPE I PKS1-RELATED"/>
    <property type="match status" value="1"/>
</dbReference>
<sequence>MSSTDIAIIGLACRLPGAAGPRDFWRLVRDGREETRLPVDSAEFDADFFNLSPREATAMDPRQRIALELSWELFEDAFLVPETLRDERVSIFLGAMTDDYAVLTLRDGADDLDHHSFGGVSRAMIANRISYALGLQGSSMIIDSGQSSSLVAVHLACENLGAGESALAIAGGIHLNLADETAMLETEFGAVSTSGHTYTFDGRADGYVRAEGAAMVLLKPLTAAISDGDRIRAVIRGSAVGNAGHSSAGQTVPSVPAQADVIRRALDRAGLGADDIDYVEAHGTGTEVGDPVEARALGQVFATRQQHQVRVGSVKTNIGHTGSAAGIAGLLKAVLALENATIPPSLNYDSTAPGNELKSLGLQVNTALTAWPDEGRPRRAGVSSFGMGGTNAHVIVEETPARPESVLAQPQRVASVPWVLSARSERALTNQAARLATHVASGEGLTVMDVAWSLATTRSTFEHRAVLVGSERQDLTAGLSRLAAGEPGLVTGRARTAGKTVFVFPGQGSQWLGMGRQLHERFPVFARAFDEAVDALDAELRSGLREVIWGLDAGLLANTEFAQPALFALEVALATLLQSWGTEPDLVMGHSVGEITAAHIARVLTLDDAARLVAVRGRLMAGLPAGGAMIAVAAGENDVLPLLTDGVAIAAVNAPNSVVLSGAKAPVRAVAERLSRQGARVHRLAVSHAFHSGLVEPMIDEFANLVAEIKADEPRIGLISNVTGQLAGRDYGSAQYWAEHVRRPVRFVDGVRLAEALGANIFAEVGPAAGLSAAVEQSLTREHATAVPTLVDERPEIDALLTAAGQLFAHGSTIDWPSVLSGLGGRRVELPTYGFARQRFWLGKRADSPAPLIDRAADLAERLHALAPEDQQRQLLELVCTHAATVLGHSSSRDIDVERAFSDIGFESLTGVELRNRLKAATGLALSRTLIFDFPTPSALAEQLRRQLLHDDRDESDDEKTWQTLRKIPLRELRRTGLLDKLLLLAGESDAPPADPAIDDDVIDSLSPDALIALALEADKADDAE</sequence>
<dbReference type="SUPFAM" id="SSF55048">
    <property type="entry name" value="Probable ACP-binding domain of malonyl-CoA ACP transacylase"/>
    <property type="match status" value="1"/>
</dbReference>
<evidence type="ECO:0000256" key="7">
    <source>
        <dbReference type="ARBA" id="ARBA00023315"/>
    </source>
</evidence>
<dbReference type="Gene3D" id="3.40.366.10">
    <property type="entry name" value="Malonyl-Coenzyme A Acyl Carrier Protein, domain 2"/>
    <property type="match status" value="1"/>
</dbReference>
<accession>A0A7I7Q3Y2</accession>
<evidence type="ECO:0000259" key="8">
    <source>
        <dbReference type="PROSITE" id="PS50075"/>
    </source>
</evidence>
<organism evidence="10 11">
    <name type="scientific">Mycobacterium stomatepiae</name>
    <dbReference type="NCBI Taxonomy" id="470076"/>
    <lineage>
        <taxon>Bacteria</taxon>
        <taxon>Bacillati</taxon>
        <taxon>Actinomycetota</taxon>
        <taxon>Actinomycetes</taxon>
        <taxon>Mycobacteriales</taxon>
        <taxon>Mycobacteriaceae</taxon>
        <taxon>Mycobacterium</taxon>
        <taxon>Mycobacterium simiae complex</taxon>
    </lineage>
</organism>
<dbReference type="Pfam" id="PF00698">
    <property type="entry name" value="Acyl_transf_1"/>
    <property type="match status" value="1"/>
</dbReference>
<evidence type="ECO:0000256" key="3">
    <source>
        <dbReference type="ARBA" id="ARBA00022553"/>
    </source>
</evidence>
<dbReference type="PROSITE" id="PS52004">
    <property type="entry name" value="KS3_2"/>
    <property type="match status" value="1"/>
</dbReference>
<keyword evidence="2" id="KW-0596">Phosphopantetheine</keyword>
<dbReference type="SMART" id="SM00827">
    <property type="entry name" value="PKS_AT"/>
    <property type="match status" value="1"/>
</dbReference>
<dbReference type="InterPro" id="IPR016035">
    <property type="entry name" value="Acyl_Trfase/lysoPLipase"/>
</dbReference>
<dbReference type="FunFam" id="1.10.1200.10:FF:000007">
    <property type="entry name" value="Probable polyketide synthase pks17"/>
    <property type="match status" value="1"/>
</dbReference>
<dbReference type="PROSITE" id="PS50075">
    <property type="entry name" value="CARRIER"/>
    <property type="match status" value="1"/>
</dbReference>
<dbReference type="InterPro" id="IPR009081">
    <property type="entry name" value="PP-bd_ACP"/>
</dbReference>
<dbReference type="InterPro" id="IPR001227">
    <property type="entry name" value="Ac_transferase_dom_sf"/>
</dbReference>
<dbReference type="InterPro" id="IPR016039">
    <property type="entry name" value="Thiolase-like"/>
</dbReference>
<dbReference type="Pfam" id="PF16197">
    <property type="entry name" value="KAsynt_C_assoc"/>
    <property type="match status" value="1"/>
</dbReference>
<gene>
    <name evidence="10" type="primary">pks9</name>
    <name evidence="10" type="ORF">MSTO_10260</name>
</gene>
<name>A0A7I7Q3Y2_9MYCO</name>
<dbReference type="InterPro" id="IPR032821">
    <property type="entry name" value="PKS_assoc"/>
</dbReference>
<dbReference type="SUPFAM" id="SSF52151">
    <property type="entry name" value="FabD/lysophospholipase-like"/>
    <property type="match status" value="1"/>
</dbReference>
<dbReference type="KEGG" id="msto:MSTO_10260"/>
<dbReference type="InterPro" id="IPR014043">
    <property type="entry name" value="Acyl_transferase_dom"/>
</dbReference>
<dbReference type="Pfam" id="PF00550">
    <property type="entry name" value="PP-binding"/>
    <property type="match status" value="1"/>
</dbReference>
<dbReference type="GO" id="GO:0004312">
    <property type="term" value="F:fatty acid synthase activity"/>
    <property type="evidence" value="ECO:0007669"/>
    <property type="project" value="TreeGrafter"/>
</dbReference>
<dbReference type="SMART" id="SM00825">
    <property type="entry name" value="PKS_KS"/>
    <property type="match status" value="1"/>
</dbReference>
<dbReference type="GO" id="GO:0006633">
    <property type="term" value="P:fatty acid biosynthetic process"/>
    <property type="evidence" value="ECO:0007669"/>
    <property type="project" value="TreeGrafter"/>
</dbReference>
<evidence type="ECO:0000256" key="6">
    <source>
        <dbReference type="ARBA" id="ARBA00023098"/>
    </source>
</evidence>
<dbReference type="EMBL" id="AP022587">
    <property type="protein sequence ID" value="BBY20821.1"/>
    <property type="molecule type" value="Genomic_DNA"/>
</dbReference>
<dbReference type="Proteomes" id="UP000467130">
    <property type="component" value="Chromosome"/>
</dbReference>
<dbReference type="CDD" id="cd00833">
    <property type="entry name" value="PKS"/>
    <property type="match status" value="1"/>
</dbReference>
<keyword evidence="7" id="KW-0012">Acyltransferase</keyword>
<comment type="pathway">
    <text evidence="1">Lipid metabolism.</text>
</comment>
<dbReference type="FunFam" id="3.40.366.10:FF:000002">
    <property type="entry name" value="Probable polyketide synthase 2"/>
    <property type="match status" value="1"/>
</dbReference>
<dbReference type="Gene3D" id="3.30.70.3290">
    <property type="match status" value="1"/>
</dbReference>
<dbReference type="Gene3D" id="3.40.47.10">
    <property type="match status" value="1"/>
</dbReference>
<protein>
    <submittedName>
        <fullName evidence="10">Polyketide synthase</fullName>
    </submittedName>
</protein>
<dbReference type="Gene3D" id="1.10.1200.10">
    <property type="entry name" value="ACP-like"/>
    <property type="match status" value="1"/>
</dbReference>
<dbReference type="InterPro" id="IPR020841">
    <property type="entry name" value="PKS_Beta-ketoAc_synthase_dom"/>
</dbReference>
<dbReference type="InterPro" id="IPR050091">
    <property type="entry name" value="PKS_NRPS_Biosynth_Enz"/>
</dbReference>
<evidence type="ECO:0000256" key="4">
    <source>
        <dbReference type="ARBA" id="ARBA00022679"/>
    </source>
</evidence>
<evidence type="ECO:0000256" key="1">
    <source>
        <dbReference type="ARBA" id="ARBA00005189"/>
    </source>
</evidence>
<proteinExistence type="predicted"/>
<keyword evidence="5" id="KW-0276">Fatty acid metabolism</keyword>
<feature type="domain" description="Carrier" evidence="8">
    <location>
        <begin position="873"/>
        <end position="948"/>
    </location>
</feature>
<dbReference type="GO" id="GO:0031177">
    <property type="term" value="F:phosphopantetheine binding"/>
    <property type="evidence" value="ECO:0007669"/>
    <property type="project" value="InterPro"/>
</dbReference>
<dbReference type="SMART" id="SM00823">
    <property type="entry name" value="PKS_PP"/>
    <property type="match status" value="1"/>
</dbReference>
<dbReference type="InterPro" id="IPR006162">
    <property type="entry name" value="Ppantetheine_attach_site"/>
</dbReference>
<evidence type="ECO:0000256" key="2">
    <source>
        <dbReference type="ARBA" id="ARBA00022450"/>
    </source>
</evidence>
<keyword evidence="6" id="KW-0443">Lipid metabolism</keyword>
<feature type="domain" description="Ketosynthase family 3 (KS3)" evidence="9">
    <location>
        <begin position="3"/>
        <end position="398"/>
    </location>
</feature>
<dbReference type="InterPro" id="IPR036736">
    <property type="entry name" value="ACP-like_sf"/>
</dbReference>
<dbReference type="PROSITE" id="PS00012">
    <property type="entry name" value="PHOSPHOPANTETHEINE"/>
    <property type="match status" value="1"/>
</dbReference>
<dbReference type="SUPFAM" id="SSF47336">
    <property type="entry name" value="ACP-like"/>
    <property type="match status" value="1"/>
</dbReference>
<dbReference type="InterPro" id="IPR014030">
    <property type="entry name" value="Ketoacyl_synth_N"/>
</dbReference>
<dbReference type="AlphaFoldDB" id="A0A7I7Q3Y2"/>
<keyword evidence="11" id="KW-1185">Reference proteome</keyword>
<dbReference type="PANTHER" id="PTHR43775">
    <property type="entry name" value="FATTY ACID SYNTHASE"/>
    <property type="match status" value="1"/>
</dbReference>
<keyword evidence="4" id="KW-0808">Transferase</keyword>
<dbReference type="Pfam" id="PF02801">
    <property type="entry name" value="Ketoacyl-synt_C"/>
    <property type="match status" value="1"/>
</dbReference>
<dbReference type="RefSeq" id="WP_163788803.1">
    <property type="nucleotide sequence ID" value="NZ_AP022587.1"/>
</dbReference>
<dbReference type="Pfam" id="PF00109">
    <property type="entry name" value="ketoacyl-synt"/>
    <property type="match status" value="2"/>
</dbReference>
<dbReference type="InterPro" id="IPR020806">
    <property type="entry name" value="PKS_PP-bd"/>
</dbReference>
<keyword evidence="3" id="KW-0597">Phosphoprotein</keyword>
<evidence type="ECO:0000256" key="5">
    <source>
        <dbReference type="ARBA" id="ARBA00022832"/>
    </source>
</evidence>